<dbReference type="GO" id="GO:0008836">
    <property type="term" value="F:diaminopimelate decarboxylase activity"/>
    <property type="evidence" value="ECO:0007669"/>
    <property type="project" value="UniProtKB-UniRule"/>
</dbReference>
<dbReference type="UniPathway" id="UPA00034">
    <property type="reaction ID" value="UER00027"/>
</dbReference>
<evidence type="ECO:0000256" key="7">
    <source>
        <dbReference type="NCBIfam" id="TIGR01048"/>
    </source>
</evidence>
<feature type="binding site" evidence="6">
    <location>
        <position position="360"/>
    </location>
    <ligand>
        <name>substrate</name>
    </ligand>
</feature>
<evidence type="ECO:0000256" key="9">
    <source>
        <dbReference type="RuleBase" id="RU003738"/>
    </source>
</evidence>
<dbReference type="FunFam" id="3.20.20.10:FF:000003">
    <property type="entry name" value="Diaminopimelate decarboxylase"/>
    <property type="match status" value="1"/>
</dbReference>
<feature type="binding site" evidence="6">
    <location>
        <position position="280"/>
    </location>
    <ligand>
        <name>substrate</name>
    </ligand>
</feature>
<sequence length="436" mass="46851">MDRFTYKNGSLHCEEVNLEDLAVEYGTPTYVYSRDTLATHLADLTAAFADLDPLVCYAVKTCSNLHLLHELGAGGAGADVVSGGELHRALTAGIPAERIVFAGVGKSREELEEAVAHNIGYVNVESESELELLADVVRQAGRTQRVAIRVNPDVQGHGTPEKTTTGTRGSKFGVDLERVADVFARAAQLPQLRLAGLHVHLGSPIYSPEPYVRALTRVLELEARLRAAGHPIEVINMGGGFAADYETGLAPGWKEYAAAIVPVLRPFVAAGGRVIMEPGRSIAANAGVLLTRVRYLKSAGPRTVAIVDAGMNNLIRAALYDAFHFMWPVRPAGGLVPPNRTEDLRLEDSQEYDVAGPICESSDYLARARSLPRLGEGDLLAVFGAGAYGMAMASQYNSSLRPAEVLVEGDGSRLIRRRDTYHDLVAAELDLPGGKF</sequence>
<evidence type="ECO:0000259" key="11">
    <source>
        <dbReference type="Pfam" id="PF02784"/>
    </source>
</evidence>
<dbReference type="GO" id="GO:0030170">
    <property type="term" value="F:pyridoxal phosphate binding"/>
    <property type="evidence" value="ECO:0007669"/>
    <property type="project" value="UniProtKB-UniRule"/>
</dbReference>
<dbReference type="Proteomes" id="UP000032234">
    <property type="component" value="Chromosome"/>
</dbReference>
<dbReference type="Gene3D" id="3.20.20.10">
    <property type="entry name" value="Alanine racemase"/>
    <property type="match status" value="1"/>
</dbReference>
<feature type="domain" description="Orn/DAP/Arg decarboxylase 2 N-terminal" evidence="11">
    <location>
        <begin position="40"/>
        <end position="284"/>
    </location>
</feature>
<dbReference type="SUPFAM" id="SSF51419">
    <property type="entry name" value="PLP-binding barrel"/>
    <property type="match status" value="1"/>
</dbReference>
<feature type="binding site" evidence="6">
    <location>
        <position position="388"/>
    </location>
    <ligand>
        <name>pyridoxal 5'-phosphate</name>
        <dbReference type="ChEBI" id="CHEBI:597326"/>
    </ligand>
</feature>
<reference evidence="12 13" key="1">
    <citation type="submission" date="2015-02" db="EMBL/GenBank/DDBJ databases">
        <title>Genome sequence of thermotolerant Streptomyces cyaneogriseus subsp. Noncyanogenus NMWT1, the producer of nematocidal antibiotics nemadectin.</title>
        <authorList>
            <person name="Wang H."/>
            <person name="Li C."/>
            <person name="Xiang W."/>
            <person name="Wang X."/>
        </authorList>
    </citation>
    <scope>NUCLEOTIDE SEQUENCE [LARGE SCALE GENOMIC DNA]</scope>
    <source>
        <strain evidence="12 13">NMWT 1</strain>
    </source>
</reference>
<name>A0A0C5FVX8_9ACTN</name>
<dbReference type="NCBIfam" id="TIGR01048">
    <property type="entry name" value="lysA"/>
    <property type="match status" value="1"/>
</dbReference>
<organism evidence="12 13">
    <name type="scientific">Streptomyces cyaneogriseus subsp. noncyanogenus</name>
    <dbReference type="NCBI Taxonomy" id="477245"/>
    <lineage>
        <taxon>Bacteria</taxon>
        <taxon>Bacillati</taxon>
        <taxon>Actinomycetota</taxon>
        <taxon>Actinomycetes</taxon>
        <taxon>Kitasatosporales</taxon>
        <taxon>Streptomycetaceae</taxon>
        <taxon>Streptomyces</taxon>
    </lineage>
</organism>
<dbReference type="EMBL" id="CP010849">
    <property type="protein sequence ID" value="AJP00580.1"/>
    <property type="molecule type" value="Genomic_DNA"/>
</dbReference>
<evidence type="ECO:0000256" key="2">
    <source>
        <dbReference type="ARBA" id="ARBA00022793"/>
    </source>
</evidence>
<dbReference type="GO" id="GO:0009089">
    <property type="term" value="P:lysine biosynthetic process via diaminopimelate"/>
    <property type="evidence" value="ECO:0007669"/>
    <property type="project" value="UniProtKB-UniRule"/>
</dbReference>
<feature type="binding site" evidence="6">
    <location>
        <position position="320"/>
    </location>
    <ligand>
        <name>substrate</name>
    </ligand>
</feature>
<dbReference type="Pfam" id="PF02784">
    <property type="entry name" value="Orn_Arg_deC_N"/>
    <property type="match status" value="1"/>
</dbReference>
<dbReference type="InterPro" id="IPR000183">
    <property type="entry name" value="Orn/DAP/Arg_de-COase"/>
</dbReference>
<evidence type="ECO:0000256" key="8">
    <source>
        <dbReference type="PIRSR" id="PIRSR600183-50"/>
    </source>
</evidence>
<evidence type="ECO:0000256" key="5">
    <source>
        <dbReference type="ARBA" id="ARBA00023239"/>
    </source>
</evidence>
<evidence type="ECO:0000259" key="10">
    <source>
        <dbReference type="Pfam" id="PF00278"/>
    </source>
</evidence>
<dbReference type="STRING" id="477245.TU94_02630"/>
<evidence type="ECO:0000256" key="6">
    <source>
        <dbReference type="HAMAP-Rule" id="MF_02120"/>
    </source>
</evidence>
<keyword evidence="13" id="KW-1185">Reference proteome</keyword>
<dbReference type="Gene3D" id="2.40.37.10">
    <property type="entry name" value="Lyase, Ornithine Decarboxylase, Chain A, domain 1"/>
    <property type="match status" value="1"/>
</dbReference>
<dbReference type="RefSeq" id="WP_044378843.1">
    <property type="nucleotide sequence ID" value="NZ_CP010849.1"/>
</dbReference>
<comment type="pathway">
    <text evidence="6 9">Amino-acid biosynthesis; L-lysine biosynthesis via DAP pathway; L-lysine from DL-2,6-diaminopimelate: step 1/1.</text>
</comment>
<dbReference type="HOGENOM" id="CLU_026444_0_0_11"/>
<comment type="subunit">
    <text evidence="6">Homodimer.</text>
</comment>
<dbReference type="KEGG" id="scw:TU94_02630"/>
<dbReference type="HAMAP" id="MF_02120">
    <property type="entry name" value="LysA"/>
    <property type="match status" value="1"/>
</dbReference>
<dbReference type="EC" id="4.1.1.20" evidence="6 7"/>
<accession>A0A0C5FVX8</accession>
<comment type="function">
    <text evidence="6">Specifically catalyzes the decarboxylation of meso-diaminopimelate (meso-DAP) to L-lysine.</text>
</comment>
<dbReference type="SUPFAM" id="SSF50621">
    <property type="entry name" value="Alanine racemase C-terminal domain-like"/>
    <property type="match status" value="1"/>
</dbReference>
<keyword evidence="3 6" id="KW-0663">Pyridoxal phosphate</keyword>
<dbReference type="PANTHER" id="PTHR43727:SF2">
    <property type="entry name" value="GROUP IV DECARBOXYLASE"/>
    <property type="match status" value="1"/>
</dbReference>
<keyword evidence="2 6" id="KW-0210">Decarboxylase</keyword>
<dbReference type="InterPro" id="IPR002986">
    <property type="entry name" value="DAP_deCOOHase_LysA"/>
</dbReference>
<dbReference type="InterPro" id="IPR029066">
    <property type="entry name" value="PLP-binding_barrel"/>
</dbReference>
<dbReference type="InterPro" id="IPR009006">
    <property type="entry name" value="Ala_racemase/Decarboxylase_C"/>
</dbReference>
<dbReference type="PATRIC" id="fig|477245.3.peg.588"/>
<protein>
    <recommendedName>
        <fullName evidence="6 7">Diaminopimelate decarboxylase</fullName>
        <shortName evidence="6">DAP decarboxylase</shortName>
        <shortName evidence="6">DAPDC</shortName>
        <ecNumber evidence="6 7">4.1.1.20</ecNumber>
    </recommendedName>
</protein>
<dbReference type="InterPro" id="IPR022643">
    <property type="entry name" value="De-COase2_C"/>
</dbReference>
<dbReference type="Pfam" id="PF00278">
    <property type="entry name" value="Orn_DAP_Arg_deC"/>
    <property type="match status" value="1"/>
</dbReference>
<proteinExistence type="inferred from homology"/>
<evidence type="ECO:0000256" key="3">
    <source>
        <dbReference type="ARBA" id="ARBA00022898"/>
    </source>
</evidence>
<feature type="domain" description="Orn/DAP/Arg decarboxylase 2 C-terminal" evidence="10">
    <location>
        <begin position="30"/>
        <end position="386"/>
    </location>
</feature>
<dbReference type="CDD" id="cd06828">
    <property type="entry name" value="PLPDE_III_DapDC"/>
    <property type="match status" value="1"/>
</dbReference>
<comment type="catalytic activity">
    <reaction evidence="6 9">
        <text>meso-2,6-diaminopimelate + H(+) = L-lysine + CO2</text>
        <dbReference type="Rhea" id="RHEA:15101"/>
        <dbReference type="ChEBI" id="CHEBI:15378"/>
        <dbReference type="ChEBI" id="CHEBI:16526"/>
        <dbReference type="ChEBI" id="CHEBI:32551"/>
        <dbReference type="ChEBI" id="CHEBI:57791"/>
        <dbReference type="EC" id="4.1.1.20"/>
    </reaction>
</comment>
<keyword evidence="5 6" id="KW-0456">Lyase</keyword>
<evidence type="ECO:0000256" key="4">
    <source>
        <dbReference type="ARBA" id="ARBA00023154"/>
    </source>
</evidence>
<feature type="modified residue" description="N6-(pyridoxal phosphate)lysine" evidence="6 8">
    <location>
        <position position="60"/>
    </location>
</feature>
<dbReference type="PANTHER" id="PTHR43727">
    <property type="entry name" value="DIAMINOPIMELATE DECARBOXYLASE"/>
    <property type="match status" value="1"/>
</dbReference>
<feature type="active site" description="Proton donor" evidence="8">
    <location>
        <position position="359"/>
    </location>
</feature>
<dbReference type="PRINTS" id="PR01181">
    <property type="entry name" value="DAPDCRBXLASE"/>
</dbReference>
<feature type="binding site" evidence="6">
    <location>
        <position position="388"/>
    </location>
    <ligand>
        <name>substrate</name>
    </ligand>
</feature>
<feature type="binding site" evidence="6">
    <location>
        <position position="316"/>
    </location>
    <ligand>
        <name>substrate</name>
    </ligand>
</feature>
<comment type="cofactor">
    <cofactor evidence="1 6 8 9">
        <name>pyridoxal 5'-phosphate</name>
        <dbReference type="ChEBI" id="CHEBI:597326"/>
    </cofactor>
</comment>
<dbReference type="AlphaFoldDB" id="A0A0C5FVX8"/>
<dbReference type="PRINTS" id="PR01179">
    <property type="entry name" value="ODADCRBXLASE"/>
</dbReference>
<feature type="binding site" evidence="6">
    <location>
        <begin position="277"/>
        <end position="280"/>
    </location>
    <ligand>
        <name>pyridoxal 5'-phosphate</name>
        <dbReference type="ChEBI" id="CHEBI:597326"/>
    </ligand>
</feature>
<evidence type="ECO:0000256" key="1">
    <source>
        <dbReference type="ARBA" id="ARBA00001933"/>
    </source>
</evidence>
<feature type="binding site" evidence="6">
    <location>
        <position position="240"/>
    </location>
    <ligand>
        <name>pyridoxal 5'-phosphate</name>
        <dbReference type="ChEBI" id="CHEBI:597326"/>
    </ligand>
</feature>
<dbReference type="OrthoDB" id="9802241at2"/>
<comment type="similarity">
    <text evidence="6">Belongs to the Orn/Lys/Arg decarboxylase class-II family. LysA subfamily.</text>
</comment>
<keyword evidence="6" id="KW-0028">Amino-acid biosynthesis</keyword>
<evidence type="ECO:0000313" key="12">
    <source>
        <dbReference type="EMBL" id="AJP00580.1"/>
    </source>
</evidence>
<dbReference type="InterPro" id="IPR022644">
    <property type="entry name" value="De-COase2_N"/>
</dbReference>
<gene>
    <name evidence="6" type="primary">lysA</name>
    <name evidence="12" type="ORF">TU94_02630</name>
</gene>
<keyword evidence="4 6" id="KW-0457">Lysine biosynthesis</keyword>
<evidence type="ECO:0000313" key="13">
    <source>
        <dbReference type="Proteomes" id="UP000032234"/>
    </source>
</evidence>